<keyword evidence="2" id="KW-1185">Reference proteome</keyword>
<dbReference type="PaxDb" id="1198114-AciX9_4525"/>
<name>E8X7N2_GRATM</name>
<dbReference type="AlphaFoldDB" id="E8X7N2"/>
<keyword evidence="1" id="KW-0614">Plasmid</keyword>
<evidence type="ECO:0000313" key="1">
    <source>
        <dbReference type="EMBL" id="ADW71466.1"/>
    </source>
</evidence>
<dbReference type="KEGG" id="acm:AciX9_4525"/>
<accession>E8X7N2</accession>
<dbReference type="EMBL" id="CP002484">
    <property type="protein sequence ID" value="ADW71466.1"/>
    <property type="molecule type" value="Genomic_DNA"/>
</dbReference>
<proteinExistence type="predicted"/>
<protein>
    <submittedName>
        <fullName evidence="1">Uncharacterized protein</fullName>
    </submittedName>
</protein>
<dbReference type="HOGENOM" id="CLU_965640_0_0_0"/>
<sequence>MVDVTSHTRDELTSKGTVGERASEVELQDAFDEFFGIRSDDDPPGVIILQSDLLDAKHTQSDSRFFKARNVIDSCDLQGAFFLQKAFKWRPVPRLVVSDHNTQNGLDETVPFKIAMGLGFTDETSRVMESRDYGSWMSISREGGDALSLHEKLKPSLNKSRFRTETDPDPEKPGFVRVLPSDWDAKYIKAWERMLPPKNGPRVSDYAVLLRHTYNRQILFVVAGFTERGTSIGAAHLAANWSKLWEQYVQGNAYKRGLGDFLVLIAGPSDVNCLGSLCAGGRFDDVGV</sequence>
<organism evidence="2">
    <name type="scientific">Granulicella tundricola (strain ATCC BAA-1859 / DSM 23138 / MP5ACTX9)</name>
    <dbReference type="NCBI Taxonomy" id="1198114"/>
    <lineage>
        <taxon>Bacteria</taxon>
        <taxon>Pseudomonadati</taxon>
        <taxon>Acidobacteriota</taxon>
        <taxon>Terriglobia</taxon>
        <taxon>Terriglobales</taxon>
        <taxon>Acidobacteriaceae</taxon>
        <taxon>Granulicella</taxon>
    </lineage>
</organism>
<geneLocation type="plasmid" evidence="1 2">
    <name>pACIX904</name>
</geneLocation>
<evidence type="ECO:0000313" key="2">
    <source>
        <dbReference type="Proteomes" id="UP000000343"/>
    </source>
</evidence>
<gene>
    <name evidence="1" type="ordered locus">AciX9_4525</name>
</gene>
<dbReference type="Proteomes" id="UP000000343">
    <property type="component" value="Plasmid pACIX904"/>
</dbReference>
<reference evidence="2" key="1">
    <citation type="submission" date="2011-01" db="EMBL/GenBank/DDBJ databases">
        <title>Complete sequence of plasmid4 of Acidobacterium sp. MP5ACTX9.</title>
        <authorList>
            <consortium name="US DOE Joint Genome Institute"/>
            <person name="Lucas S."/>
            <person name="Copeland A."/>
            <person name="Lapidus A."/>
            <person name="Cheng J.-F."/>
            <person name="Goodwin L."/>
            <person name="Pitluck S."/>
            <person name="Teshima H."/>
            <person name="Detter J.C."/>
            <person name="Han C."/>
            <person name="Tapia R."/>
            <person name="Land M."/>
            <person name="Hauser L."/>
            <person name="Kyrpides N."/>
            <person name="Ivanova N."/>
            <person name="Ovchinnikova G."/>
            <person name="Pagani I."/>
            <person name="Rawat S.R."/>
            <person name="Mannisto M."/>
            <person name="Haggblom M.M."/>
            <person name="Woyke T."/>
        </authorList>
    </citation>
    <scope>NUCLEOTIDE SEQUENCE [LARGE SCALE GENOMIC DNA]</scope>
    <source>
        <strain evidence="2">MP5ACTX9</strain>
        <plasmid evidence="2">Plasmid pACIX904</plasmid>
    </source>
</reference>